<proteinExistence type="predicted"/>
<dbReference type="AlphaFoldDB" id="A0A2S6I872"/>
<dbReference type="Proteomes" id="UP000237662">
    <property type="component" value="Unassembled WGS sequence"/>
</dbReference>
<comment type="caution">
    <text evidence="1">The sequence shown here is derived from an EMBL/GenBank/DDBJ whole genome shotgun (WGS) entry which is preliminary data.</text>
</comment>
<gene>
    <name evidence="1" type="ORF">CLV84_0647</name>
</gene>
<dbReference type="RefSeq" id="WP_170067548.1">
    <property type="nucleotide sequence ID" value="NZ_PTJC01000005.1"/>
</dbReference>
<evidence type="ECO:0008006" key="3">
    <source>
        <dbReference type="Google" id="ProtNLM"/>
    </source>
</evidence>
<organism evidence="1 2">
    <name type="scientific">Neolewinella xylanilytica</name>
    <dbReference type="NCBI Taxonomy" id="1514080"/>
    <lineage>
        <taxon>Bacteria</taxon>
        <taxon>Pseudomonadati</taxon>
        <taxon>Bacteroidota</taxon>
        <taxon>Saprospiria</taxon>
        <taxon>Saprospirales</taxon>
        <taxon>Lewinellaceae</taxon>
        <taxon>Neolewinella</taxon>
    </lineage>
</organism>
<reference evidence="1 2" key="1">
    <citation type="submission" date="2018-02" db="EMBL/GenBank/DDBJ databases">
        <title>Genomic Encyclopedia of Archaeal and Bacterial Type Strains, Phase II (KMG-II): from individual species to whole genera.</title>
        <authorList>
            <person name="Goeker M."/>
        </authorList>
    </citation>
    <scope>NUCLEOTIDE SEQUENCE [LARGE SCALE GENOMIC DNA]</scope>
    <source>
        <strain evidence="1 2">DSM 29526</strain>
    </source>
</reference>
<protein>
    <recommendedName>
        <fullName evidence="3">Lipoprotein</fullName>
    </recommendedName>
</protein>
<dbReference type="EMBL" id="PTJC01000005">
    <property type="protein sequence ID" value="PPK87697.1"/>
    <property type="molecule type" value="Genomic_DNA"/>
</dbReference>
<evidence type="ECO:0000313" key="2">
    <source>
        <dbReference type="Proteomes" id="UP000237662"/>
    </source>
</evidence>
<keyword evidence="2" id="KW-1185">Reference proteome</keyword>
<evidence type="ECO:0000313" key="1">
    <source>
        <dbReference type="EMBL" id="PPK87697.1"/>
    </source>
</evidence>
<sequence length="55" mass="6098">MKKLSVYPVFLILLGFSILFMTGCSRKSGCAALMNTTKVQKKNPGGNRDLFGQRM</sequence>
<dbReference type="PROSITE" id="PS51257">
    <property type="entry name" value="PROKAR_LIPOPROTEIN"/>
    <property type="match status" value="1"/>
</dbReference>
<accession>A0A2S6I872</accession>
<name>A0A2S6I872_9BACT</name>